<sequence length="126" mass="13040">MVRSGDLETMSTTITILRPGSEIAVRGPLDVHSVADVRNALSRAVDDGVGTLTLHLGEAEIGDATGLGVIVGAHHRALRAGRQLVLADASPRLERLLRATKLNRVLAVTHPSSAPASTSRGAALPA</sequence>
<keyword evidence="3" id="KW-1185">Reference proteome</keyword>
<accession>A0A561DX63</accession>
<name>A0A561DX63_9MICO</name>
<reference evidence="2 3" key="1">
    <citation type="submission" date="2019-06" db="EMBL/GenBank/DDBJ databases">
        <title>Sequencing the genomes of 1000 actinobacteria strains.</title>
        <authorList>
            <person name="Klenk H.-P."/>
        </authorList>
    </citation>
    <scope>NUCLEOTIDE SEQUENCE [LARGE SCALE GENOMIC DNA]</scope>
    <source>
        <strain evidence="2 3">DSM 19560</strain>
    </source>
</reference>
<dbReference type="Proteomes" id="UP000318297">
    <property type="component" value="Unassembled WGS sequence"/>
</dbReference>
<dbReference type="GO" id="GO:0043856">
    <property type="term" value="F:anti-sigma factor antagonist activity"/>
    <property type="evidence" value="ECO:0007669"/>
    <property type="project" value="TreeGrafter"/>
</dbReference>
<dbReference type="InterPro" id="IPR002645">
    <property type="entry name" value="STAS_dom"/>
</dbReference>
<dbReference type="CDD" id="cd07043">
    <property type="entry name" value="STAS_anti-anti-sigma_factors"/>
    <property type="match status" value="1"/>
</dbReference>
<dbReference type="PROSITE" id="PS50801">
    <property type="entry name" value="STAS"/>
    <property type="match status" value="1"/>
</dbReference>
<evidence type="ECO:0000313" key="3">
    <source>
        <dbReference type="Proteomes" id="UP000318297"/>
    </source>
</evidence>
<dbReference type="Pfam" id="PF01740">
    <property type="entry name" value="STAS"/>
    <property type="match status" value="1"/>
</dbReference>
<dbReference type="Gene3D" id="3.30.750.24">
    <property type="entry name" value="STAS domain"/>
    <property type="match status" value="1"/>
</dbReference>
<dbReference type="AlphaFoldDB" id="A0A561DX63"/>
<dbReference type="PANTHER" id="PTHR33495:SF2">
    <property type="entry name" value="ANTI-SIGMA FACTOR ANTAGONIST TM_1081-RELATED"/>
    <property type="match status" value="1"/>
</dbReference>
<comment type="caution">
    <text evidence="2">The sequence shown here is derived from an EMBL/GenBank/DDBJ whole genome shotgun (WGS) entry which is preliminary data.</text>
</comment>
<dbReference type="SUPFAM" id="SSF52091">
    <property type="entry name" value="SpoIIaa-like"/>
    <property type="match status" value="1"/>
</dbReference>
<protein>
    <submittedName>
        <fullName evidence="2">Anti-anti-sigma factor</fullName>
    </submittedName>
</protein>
<organism evidence="2 3">
    <name type="scientific">Rudaeicoccus suwonensis</name>
    <dbReference type="NCBI Taxonomy" id="657409"/>
    <lineage>
        <taxon>Bacteria</taxon>
        <taxon>Bacillati</taxon>
        <taxon>Actinomycetota</taxon>
        <taxon>Actinomycetes</taxon>
        <taxon>Micrococcales</taxon>
        <taxon>Dermacoccaceae</taxon>
        <taxon>Rudaeicoccus</taxon>
    </lineage>
</organism>
<feature type="domain" description="STAS" evidence="1">
    <location>
        <begin position="23"/>
        <end position="126"/>
    </location>
</feature>
<proteinExistence type="predicted"/>
<gene>
    <name evidence="2" type="ORF">BKA23_3332</name>
</gene>
<evidence type="ECO:0000313" key="2">
    <source>
        <dbReference type="EMBL" id="TWE07965.1"/>
    </source>
</evidence>
<dbReference type="PANTHER" id="PTHR33495">
    <property type="entry name" value="ANTI-SIGMA FACTOR ANTAGONIST TM_1081-RELATED-RELATED"/>
    <property type="match status" value="1"/>
</dbReference>
<evidence type="ECO:0000259" key="1">
    <source>
        <dbReference type="PROSITE" id="PS50801"/>
    </source>
</evidence>
<dbReference type="InterPro" id="IPR036513">
    <property type="entry name" value="STAS_dom_sf"/>
</dbReference>
<dbReference type="EMBL" id="VIVQ01000004">
    <property type="protein sequence ID" value="TWE07965.1"/>
    <property type="molecule type" value="Genomic_DNA"/>
</dbReference>